<feature type="non-terminal residue" evidence="3">
    <location>
        <position position="95"/>
    </location>
</feature>
<accession>A0A7L2JJ48</accession>
<organism evidence="3 4">
    <name type="scientific">Cinclus mexicanus</name>
    <name type="common">American dipper</name>
    <dbReference type="NCBI Taxonomy" id="161649"/>
    <lineage>
        <taxon>Eukaryota</taxon>
        <taxon>Metazoa</taxon>
        <taxon>Chordata</taxon>
        <taxon>Craniata</taxon>
        <taxon>Vertebrata</taxon>
        <taxon>Euteleostomi</taxon>
        <taxon>Archelosauria</taxon>
        <taxon>Archosauria</taxon>
        <taxon>Dinosauria</taxon>
        <taxon>Saurischia</taxon>
        <taxon>Theropoda</taxon>
        <taxon>Coelurosauria</taxon>
        <taxon>Aves</taxon>
        <taxon>Neognathae</taxon>
        <taxon>Neoaves</taxon>
        <taxon>Telluraves</taxon>
        <taxon>Australaves</taxon>
        <taxon>Passeriformes</taxon>
        <taxon>Cinclidae</taxon>
        <taxon>Cinclus</taxon>
    </lineage>
</organism>
<evidence type="ECO:0000256" key="2">
    <source>
        <dbReference type="SAM" id="Phobius"/>
    </source>
</evidence>
<dbReference type="Gene3D" id="1.10.287.210">
    <property type="match status" value="1"/>
</dbReference>
<keyword evidence="2" id="KW-0472">Membrane</keyword>
<name>A0A7L2JJ48_CINMU</name>
<feature type="non-terminal residue" evidence="3">
    <location>
        <position position="1"/>
    </location>
</feature>
<reference evidence="3 4" key="1">
    <citation type="submission" date="2019-09" db="EMBL/GenBank/DDBJ databases">
        <title>Bird 10,000 Genomes (B10K) Project - Family phase.</title>
        <authorList>
            <person name="Zhang G."/>
        </authorList>
    </citation>
    <scope>NUCLEOTIDE SEQUENCE [LARGE SCALE GENOMIC DNA]</scope>
    <source>
        <strain evidence="3">B10K-DU-001-77</strain>
        <tissue evidence="3">Muscle</tissue>
    </source>
</reference>
<dbReference type="OrthoDB" id="8949317at2759"/>
<dbReference type="Proteomes" id="UP000590623">
    <property type="component" value="Unassembled WGS sequence"/>
</dbReference>
<dbReference type="PANTHER" id="PTHR10424:SF73">
    <property type="entry name" value="ENDOGENOUS RETROVIRUS GROUP FC1 ENV POLYPROTEIN-RELATED"/>
    <property type="match status" value="1"/>
</dbReference>
<protein>
    <submittedName>
        <fullName evidence="3">ERVV2 protein</fullName>
    </submittedName>
</protein>
<dbReference type="Pfam" id="PF00429">
    <property type="entry name" value="TLV_coat"/>
    <property type="match status" value="1"/>
</dbReference>
<sequence>ILVHSVIRALIPCLGVIELERAFVNISAVIEHIEQQTTDTILALHEEEIHYLSHMVLQNRMDFNFLLAAQGVCAIINTTYCFYVDQSRRIKKDLA</sequence>
<keyword evidence="2" id="KW-0812">Transmembrane</keyword>
<keyword evidence="4" id="KW-1185">Reference proteome</keyword>
<gene>
    <name evidence="3" type="primary">Ervv2_1</name>
    <name evidence="3" type="ORF">CINMEX_R14587</name>
</gene>
<dbReference type="EMBL" id="VWYM01014117">
    <property type="protein sequence ID" value="NXR23085.1"/>
    <property type="molecule type" value="Genomic_DNA"/>
</dbReference>
<evidence type="ECO:0000313" key="3">
    <source>
        <dbReference type="EMBL" id="NXR23085.1"/>
    </source>
</evidence>
<dbReference type="AlphaFoldDB" id="A0A7L2JJ48"/>
<evidence type="ECO:0000313" key="4">
    <source>
        <dbReference type="Proteomes" id="UP000590623"/>
    </source>
</evidence>
<feature type="transmembrane region" description="Helical" evidence="2">
    <location>
        <begin position="63"/>
        <end position="83"/>
    </location>
</feature>
<dbReference type="PANTHER" id="PTHR10424">
    <property type="entry name" value="VIRAL ENVELOPE PROTEIN"/>
    <property type="match status" value="1"/>
</dbReference>
<dbReference type="SUPFAM" id="SSF58069">
    <property type="entry name" value="Virus ectodomain"/>
    <property type="match status" value="1"/>
</dbReference>
<keyword evidence="2" id="KW-1133">Transmembrane helix</keyword>
<keyword evidence="1" id="KW-1015">Disulfide bond</keyword>
<comment type="caution">
    <text evidence="3">The sequence shown here is derived from an EMBL/GenBank/DDBJ whole genome shotgun (WGS) entry which is preliminary data.</text>
</comment>
<proteinExistence type="predicted"/>
<evidence type="ECO:0000256" key="1">
    <source>
        <dbReference type="ARBA" id="ARBA00023157"/>
    </source>
</evidence>
<dbReference type="InterPro" id="IPR018154">
    <property type="entry name" value="TLV/ENV_coat_polyprotein"/>
</dbReference>